<gene>
    <name evidence="1" type="ORF">CE91St16_27470</name>
</gene>
<protein>
    <submittedName>
        <fullName evidence="1">Uncharacterized protein</fullName>
    </submittedName>
</protein>
<evidence type="ECO:0000313" key="2">
    <source>
        <dbReference type="Proteomes" id="UP001055105"/>
    </source>
</evidence>
<name>A0AA37NPB8_9BACT</name>
<proteinExistence type="predicted"/>
<dbReference type="AlphaFoldDB" id="A0AA37NPB8"/>
<organism evidence="1 2">
    <name type="scientific">Alistipes finegoldii</name>
    <dbReference type="NCBI Taxonomy" id="214856"/>
    <lineage>
        <taxon>Bacteria</taxon>
        <taxon>Pseudomonadati</taxon>
        <taxon>Bacteroidota</taxon>
        <taxon>Bacteroidia</taxon>
        <taxon>Bacteroidales</taxon>
        <taxon>Rikenellaceae</taxon>
        <taxon>Alistipes</taxon>
    </lineage>
</organism>
<dbReference type="Proteomes" id="UP001055105">
    <property type="component" value="Unassembled WGS sequence"/>
</dbReference>
<evidence type="ECO:0000313" key="1">
    <source>
        <dbReference type="EMBL" id="GKI19839.1"/>
    </source>
</evidence>
<sequence length="123" mass="14004">MKTDSLRIGNYVLCAGKVIAVTSVFPKGINAHTDRITGKVSYIPADRIEPIPLSTDMLQRLGMRRNAVRWVKYGVDNLYVDRAVDKFYISIGRLGERVCQVRFVHQLQNILSDGWGVDLKLRR</sequence>
<comment type="caution">
    <text evidence="1">The sequence shown here is derived from an EMBL/GenBank/DDBJ whole genome shotgun (WGS) entry which is preliminary data.</text>
</comment>
<accession>A0AA37NPB8</accession>
<dbReference type="RefSeq" id="WP_149874109.1">
    <property type="nucleotide sequence ID" value="NZ_CAKMWW010000005.1"/>
</dbReference>
<reference evidence="1" key="1">
    <citation type="submission" date="2022-01" db="EMBL/GenBank/DDBJ databases">
        <title>Novel bile acid biosynthetic pathways are enriched in the microbiome of centenarians.</title>
        <authorList>
            <person name="Sato Y."/>
            <person name="Atarashi K."/>
            <person name="Plichta R.D."/>
            <person name="Arai Y."/>
            <person name="Sasajima S."/>
            <person name="Kearney M.S."/>
            <person name="Suda W."/>
            <person name="Takeshita K."/>
            <person name="Sasaki T."/>
            <person name="Okamoto S."/>
            <person name="Skelly N.A."/>
            <person name="Okamura Y."/>
            <person name="Vlamakis H."/>
            <person name="Li Y."/>
            <person name="Tanoue T."/>
            <person name="Takei H."/>
            <person name="Nittono H."/>
            <person name="Narushima S."/>
            <person name="Irie J."/>
            <person name="Itoh H."/>
            <person name="Moriya K."/>
            <person name="Sugiura Y."/>
            <person name="Suematsu M."/>
            <person name="Moritoki N."/>
            <person name="Shibata S."/>
            <person name="Littman R.D."/>
            <person name="Fischbach A.M."/>
            <person name="Uwamino Y."/>
            <person name="Inoue T."/>
            <person name="Honda A."/>
            <person name="Hattori M."/>
            <person name="Murai T."/>
            <person name="Xavier J.R."/>
            <person name="Hirose N."/>
            <person name="Honda K."/>
        </authorList>
    </citation>
    <scope>NUCLEOTIDE SEQUENCE</scope>
    <source>
        <strain evidence="1">CE91-St16</strain>
    </source>
</reference>
<dbReference type="EMBL" id="BQOL01000002">
    <property type="protein sequence ID" value="GKI19839.1"/>
    <property type="molecule type" value="Genomic_DNA"/>
</dbReference>